<proteinExistence type="predicted"/>
<feature type="compositionally biased region" description="Basic and acidic residues" evidence="1">
    <location>
        <begin position="25"/>
        <end position="41"/>
    </location>
</feature>
<dbReference type="EMBL" id="CP101987">
    <property type="protein sequence ID" value="UUI73017.1"/>
    <property type="molecule type" value="Genomic_DNA"/>
</dbReference>
<reference evidence="2 3" key="1">
    <citation type="submission" date="2022-07" db="EMBL/GenBank/DDBJ databases">
        <title>Novel species in genus cellulomonas.</title>
        <authorList>
            <person name="Ye L."/>
        </authorList>
    </citation>
    <scope>NUCLEOTIDE SEQUENCE [LARGE SCALE GENOMIC DNA]</scope>
    <source>
        <strain evidence="3">zg-B89</strain>
    </source>
</reference>
<feature type="region of interest" description="Disordered" evidence="1">
    <location>
        <begin position="25"/>
        <end position="53"/>
    </location>
</feature>
<keyword evidence="3" id="KW-1185">Reference proteome</keyword>
<protein>
    <submittedName>
        <fullName evidence="2">Uncharacterized protein</fullName>
    </submittedName>
</protein>
<dbReference type="Proteomes" id="UP001316384">
    <property type="component" value="Chromosome"/>
</dbReference>
<evidence type="ECO:0000313" key="3">
    <source>
        <dbReference type="Proteomes" id="UP001316384"/>
    </source>
</evidence>
<evidence type="ECO:0000313" key="2">
    <source>
        <dbReference type="EMBL" id="UUI73017.1"/>
    </source>
</evidence>
<dbReference type="RefSeq" id="WP_227577329.1">
    <property type="nucleotide sequence ID" value="NZ_CP101987.1"/>
</dbReference>
<evidence type="ECO:0000256" key="1">
    <source>
        <dbReference type="SAM" id="MobiDB-lite"/>
    </source>
</evidence>
<gene>
    <name evidence="2" type="ORF">NP048_06140</name>
</gene>
<accession>A0ABY5KRA2</accession>
<sequence>MDILWLILTLLAVAAALGGLTRAVRDDGLGHREPPRSHPQDGDSTPVMHVFSR</sequence>
<organism evidence="2 3">
    <name type="scientific">Cellulomonas xiejunii</name>
    <dbReference type="NCBI Taxonomy" id="2968083"/>
    <lineage>
        <taxon>Bacteria</taxon>
        <taxon>Bacillati</taxon>
        <taxon>Actinomycetota</taxon>
        <taxon>Actinomycetes</taxon>
        <taxon>Micrococcales</taxon>
        <taxon>Cellulomonadaceae</taxon>
        <taxon>Cellulomonas</taxon>
    </lineage>
</organism>
<name>A0ABY5KRA2_9CELL</name>